<evidence type="ECO:0000256" key="1">
    <source>
        <dbReference type="SAM" id="MobiDB-lite"/>
    </source>
</evidence>
<dbReference type="PANTHER" id="PTHR12019:SF9">
    <property type="entry name" value="THYMOPOIETIN"/>
    <property type="match status" value="1"/>
</dbReference>
<evidence type="ECO:0000259" key="3">
    <source>
        <dbReference type="PROSITE" id="PS50954"/>
    </source>
</evidence>
<keyword evidence="2" id="KW-0472">Membrane</keyword>
<keyword evidence="2" id="KW-1133">Transmembrane helix</keyword>
<dbReference type="PROSITE" id="PS50954">
    <property type="entry name" value="LEM"/>
    <property type="match status" value="1"/>
</dbReference>
<evidence type="ECO:0000313" key="4">
    <source>
        <dbReference type="EMBL" id="KOF65922.1"/>
    </source>
</evidence>
<dbReference type="STRING" id="37653.A0A0L8FMM9"/>
<dbReference type="Gene3D" id="1.10.720.40">
    <property type="match status" value="1"/>
</dbReference>
<dbReference type="InterPro" id="IPR003887">
    <property type="entry name" value="LEM_dom"/>
</dbReference>
<feature type="region of interest" description="Disordered" evidence="1">
    <location>
        <begin position="52"/>
        <end position="142"/>
    </location>
</feature>
<proteinExistence type="predicted"/>
<feature type="transmembrane region" description="Helical" evidence="2">
    <location>
        <begin position="156"/>
        <end position="173"/>
    </location>
</feature>
<dbReference type="InterPro" id="IPR051656">
    <property type="entry name" value="LEM_domain"/>
</dbReference>
<dbReference type="FunFam" id="1.10.720.40:FF:000001">
    <property type="entry name" value="LEM domain containing 2, isoform CRA_a"/>
    <property type="match status" value="1"/>
</dbReference>
<name>A0A0L8FMM9_OCTBM</name>
<dbReference type="InterPro" id="IPR011015">
    <property type="entry name" value="LEM/LEM-like_dom_sf"/>
</dbReference>
<keyword evidence="2" id="KW-0812">Transmembrane</keyword>
<gene>
    <name evidence="4" type="ORF">OCBIM_22013990mg</name>
</gene>
<dbReference type="OrthoDB" id="6363067at2759"/>
<feature type="compositionally biased region" description="Low complexity" evidence="1">
    <location>
        <begin position="101"/>
        <end position="114"/>
    </location>
</feature>
<protein>
    <recommendedName>
        <fullName evidence="3">LEM domain-containing protein</fullName>
    </recommendedName>
</protein>
<dbReference type="AlphaFoldDB" id="A0A0L8FMM9"/>
<reference evidence="4" key="1">
    <citation type="submission" date="2015-07" db="EMBL/GenBank/DDBJ databases">
        <title>MeaNS - Measles Nucleotide Surveillance Program.</title>
        <authorList>
            <person name="Tran T."/>
            <person name="Druce J."/>
        </authorList>
    </citation>
    <scope>NUCLEOTIDE SEQUENCE</scope>
    <source>
        <strain evidence="4">UCB-OBI-ISO-001</strain>
        <tissue evidence="4">Gonad</tissue>
    </source>
</reference>
<dbReference type="EMBL" id="KQ428718">
    <property type="protein sequence ID" value="KOF65922.1"/>
    <property type="molecule type" value="Genomic_DNA"/>
</dbReference>
<dbReference type="SMART" id="SM00540">
    <property type="entry name" value="LEM"/>
    <property type="match status" value="1"/>
</dbReference>
<dbReference type="Pfam" id="PF03020">
    <property type="entry name" value="LEM"/>
    <property type="match status" value="1"/>
</dbReference>
<feature type="compositionally biased region" description="Polar residues" evidence="1">
    <location>
        <begin position="129"/>
        <end position="142"/>
    </location>
</feature>
<feature type="domain" description="LEM" evidence="3">
    <location>
        <begin position="3"/>
        <end position="47"/>
    </location>
</feature>
<dbReference type="CDD" id="cd12934">
    <property type="entry name" value="LEM"/>
    <property type="match status" value="1"/>
</dbReference>
<organism evidence="4">
    <name type="scientific">Octopus bimaculoides</name>
    <name type="common">California two-spotted octopus</name>
    <dbReference type="NCBI Taxonomy" id="37653"/>
    <lineage>
        <taxon>Eukaryota</taxon>
        <taxon>Metazoa</taxon>
        <taxon>Spiralia</taxon>
        <taxon>Lophotrochozoa</taxon>
        <taxon>Mollusca</taxon>
        <taxon>Cephalopoda</taxon>
        <taxon>Coleoidea</taxon>
        <taxon>Octopodiformes</taxon>
        <taxon>Octopoda</taxon>
        <taxon>Incirrata</taxon>
        <taxon>Octopodidae</taxon>
        <taxon>Octopus</taxon>
    </lineage>
</organism>
<feature type="compositionally biased region" description="Polar residues" evidence="1">
    <location>
        <begin position="81"/>
        <end position="100"/>
    </location>
</feature>
<dbReference type="SUPFAM" id="SSF63451">
    <property type="entry name" value="LEM domain"/>
    <property type="match status" value="1"/>
</dbReference>
<evidence type="ECO:0000256" key="2">
    <source>
        <dbReference type="SAM" id="Phobius"/>
    </source>
</evidence>
<accession>A0A0L8FMM9</accession>
<dbReference type="PANTHER" id="PTHR12019">
    <property type="entry name" value="LAMINA-ASSOCIATED POLYPEPTIDE THYMOPOIETIN"/>
    <property type="match status" value="1"/>
</dbReference>
<sequence length="186" mass="21231">MVSHEIQTLSDEQLRSTLVEYNVTVGPITKTTRKLYERKLARLWQQLPAITLFSDEKDDEEEEEDEKDDEEEEEEEETKQETNVSSRSQFSDYSAQFTSYSSNPQISSSHLSSSLRRRPLNSGADQDKSSYTSLREPGVSSSAVPAKAGMSWITKLLIMIVLGFMLWMIIMNFEYQPSVPSLTNTN</sequence>
<feature type="compositionally biased region" description="Acidic residues" evidence="1">
    <location>
        <begin position="56"/>
        <end position="78"/>
    </location>
</feature>